<feature type="transmembrane region" description="Helical" evidence="4">
    <location>
        <begin position="359"/>
        <end position="377"/>
    </location>
</feature>
<dbReference type="SMART" id="SM00267">
    <property type="entry name" value="GGDEF"/>
    <property type="match status" value="1"/>
</dbReference>
<keyword evidence="5" id="KW-0732">Signal</keyword>
<keyword evidence="4" id="KW-0812">Transmembrane</keyword>
<feature type="signal peptide" evidence="5">
    <location>
        <begin position="1"/>
        <end position="19"/>
    </location>
</feature>
<gene>
    <name evidence="7" type="ORF">HNP46_005504</name>
</gene>
<feature type="transmembrane region" description="Helical" evidence="4">
    <location>
        <begin position="205"/>
        <end position="223"/>
    </location>
</feature>
<dbReference type="Pfam" id="PF00990">
    <property type="entry name" value="GGDEF"/>
    <property type="match status" value="1"/>
</dbReference>
<proteinExistence type="predicted"/>
<dbReference type="Gene3D" id="2.60.40.2380">
    <property type="match status" value="1"/>
</dbReference>
<dbReference type="InterPro" id="IPR000160">
    <property type="entry name" value="GGDEF_dom"/>
</dbReference>
<dbReference type="InterPro" id="IPR043128">
    <property type="entry name" value="Rev_trsase/Diguanyl_cyclase"/>
</dbReference>
<dbReference type="RefSeq" id="WP_184595231.1">
    <property type="nucleotide sequence ID" value="NZ_JACHLI010000029.1"/>
</dbReference>
<evidence type="ECO:0000256" key="1">
    <source>
        <dbReference type="ARBA" id="ARBA00001946"/>
    </source>
</evidence>
<feature type="chain" id="PRO_5030959945" evidence="5">
    <location>
        <begin position="20"/>
        <end position="631"/>
    </location>
</feature>
<keyword evidence="4" id="KW-0472">Membrane</keyword>
<organism evidence="7 8">
    <name type="scientific">Pseudomonas nitroreducens</name>
    <dbReference type="NCBI Taxonomy" id="46680"/>
    <lineage>
        <taxon>Bacteria</taxon>
        <taxon>Pseudomonadati</taxon>
        <taxon>Pseudomonadota</taxon>
        <taxon>Gammaproteobacteria</taxon>
        <taxon>Pseudomonadales</taxon>
        <taxon>Pseudomonadaceae</taxon>
        <taxon>Pseudomonas</taxon>
    </lineage>
</organism>
<dbReference type="Pfam" id="PF07695">
    <property type="entry name" value="7TMR-DISM_7TM"/>
    <property type="match status" value="1"/>
</dbReference>
<dbReference type="GO" id="GO:0003824">
    <property type="term" value="F:catalytic activity"/>
    <property type="evidence" value="ECO:0007669"/>
    <property type="project" value="UniProtKB-ARBA"/>
</dbReference>
<feature type="region of interest" description="Disordered" evidence="3">
    <location>
        <begin position="606"/>
        <end position="631"/>
    </location>
</feature>
<evidence type="ECO:0000259" key="6">
    <source>
        <dbReference type="PROSITE" id="PS50887"/>
    </source>
</evidence>
<dbReference type="CDD" id="cd01949">
    <property type="entry name" value="GGDEF"/>
    <property type="match status" value="1"/>
</dbReference>
<evidence type="ECO:0000256" key="4">
    <source>
        <dbReference type="SAM" id="Phobius"/>
    </source>
</evidence>
<evidence type="ECO:0000256" key="2">
    <source>
        <dbReference type="ARBA" id="ARBA00004533"/>
    </source>
</evidence>
<dbReference type="SUPFAM" id="SSF55073">
    <property type="entry name" value="Nucleotide cyclase"/>
    <property type="match status" value="1"/>
</dbReference>
<feature type="transmembrane region" description="Helical" evidence="4">
    <location>
        <begin position="177"/>
        <end position="198"/>
    </location>
</feature>
<dbReference type="InterPro" id="IPR052163">
    <property type="entry name" value="DGC-Regulatory_Protein"/>
</dbReference>
<feature type="transmembrane region" description="Helical" evidence="4">
    <location>
        <begin position="298"/>
        <end position="319"/>
    </location>
</feature>
<dbReference type="GO" id="GO:0005886">
    <property type="term" value="C:plasma membrane"/>
    <property type="evidence" value="ECO:0007669"/>
    <property type="project" value="UniProtKB-SubCell"/>
</dbReference>
<keyword evidence="4" id="KW-1133">Transmembrane helix</keyword>
<dbReference type="EMBL" id="JACHLI010000029">
    <property type="protein sequence ID" value="MBB4866599.1"/>
    <property type="molecule type" value="Genomic_DNA"/>
</dbReference>
<dbReference type="InterPro" id="IPR029787">
    <property type="entry name" value="Nucleotide_cyclase"/>
</dbReference>
<dbReference type="InterPro" id="IPR011622">
    <property type="entry name" value="7TMR_DISM_rcpt_extracell_dom2"/>
</dbReference>
<sequence length="631" mass="70571">MRRAFLLLLSLLLCQTALAFDLDEKASGAWLNDHLELLEERGAPLTLDAVRGSSDFVPGNGRTSVGQSPHAWWLRLDLQRLSTPQGGWWLEVDAVNQQDLRLYIPDAQGNYREIRSGEVVPFAEGRDRDYRKPVFHLPAGNGPLRLYLRTSDPAGNSFPLRIWSLGDLQDHRADTNLFLGFIYGLIAALLLYNLFILLTLRDPAYFWYVLTTASALLFSLGMSGHGFEYFWPDHPVPWWLDRITLPSLWGLCVHRFTITLLQTRRHVRWSHWLLNLNCGLYLLTIALGALQMRGIAGWMLVVITLIGVPAALGGAVVRWRQGSFPAFLYMLGFGLVLTSVSISVMRAMGVVQPSPMTSYIFPIAVAMESVLFSFALTSRIQGLKRERAQALEQADREKSARLTLLDSAQQDLARAVAERTAELTESNQLLREREVQLKHAAHYDPLTGLPNRRYLVEHAEVALAHAQQHGETLALMLIDLDHFKPINDSHGHDAGDFMLQNVGNRLRQCVRGSDCVARLGGDEFAALIAGPDAEGHAREIACRILNELSRPVKFEALELRVTPSIGVAIYPSHAMQFSKLYKAADQALYEVKGNGRASYAIASEGGGETSDLWLDNERLDNERLESSENRS</sequence>
<dbReference type="PANTHER" id="PTHR46663">
    <property type="entry name" value="DIGUANYLATE CYCLASE DGCT-RELATED"/>
    <property type="match status" value="1"/>
</dbReference>
<dbReference type="InterPro" id="IPR011623">
    <property type="entry name" value="7TMR_DISM_rcpt_extracell_dom1"/>
</dbReference>
<dbReference type="AlphaFoldDB" id="A0A7W7P491"/>
<feature type="transmembrane region" description="Helical" evidence="4">
    <location>
        <begin position="243"/>
        <end position="261"/>
    </location>
</feature>
<evidence type="ECO:0000256" key="5">
    <source>
        <dbReference type="SAM" id="SignalP"/>
    </source>
</evidence>
<comment type="cofactor">
    <cofactor evidence="1">
        <name>Mg(2+)</name>
        <dbReference type="ChEBI" id="CHEBI:18420"/>
    </cofactor>
</comment>
<dbReference type="FunFam" id="3.30.70.270:FF:000001">
    <property type="entry name" value="Diguanylate cyclase domain protein"/>
    <property type="match status" value="1"/>
</dbReference>
<dbReference type="PANTHER" id="PTHR46663:SF2">
    <property type="entry name" value="GGDEF DOMAIN-CONTAINING PROTEIN"/>
    <property type="match status" value="1"/>
</dbReference>
<dbReference type="Pfam" id="PF07696">
    <property type="entry name" value="7TMR-DISMED2"/>
    <property type="match status" value="1"/>
</dbReference>
<dbReference type="Gene3D" id="3.30.70.270">
    <property type="match status" value="1"/>
</dbReference>
<comment type="subcellular location">
    <subcellularLocation>
        <location evidence="2">Cell inner membrane</location>
    </subcellularLocation>
</comment>
<dbReference type="PROSITE" id="PS50887">
    <property type="entry name" value="GGDEF"/>
    <property type="match status" value="1"/>
</dbReference>
<reference evidence="7 8" key="1">
    <citation type="submission" date="2020-08" db="EMBL/GenBank/DDBJ databases">
        <title>Functional genomics of gut bacteria from endangered species of beetles.</title>
        <authorList>
            <person name="Carlos-Shanley C."/>
        </authorList>
    </citation>
    <scope>NUCLEOTIDE SEQUENCE [LARGE SCALE GENOMIC DNA]</scope>
    <source>
        <strain evidence="7 8">S00179</strain>
    </source>
</reference>
<evidence type="ECO:0000313" key="8">
    <source>
        <dbReference type="Proteomes" id="UP000566995"/>
    </source>
</evidence>
<protein>
    <submittedName>
        <fullName evidence="7">Diguanylate cyclase (GGDEF)-like protein</fullName>
    </submittedName>
</protein>
<evidence type="ECO:0000313" key="7">
    <source>
        <dbReference type="EMBL" id="MBB4866599.1"/>
    </source>
</evidence>
<comment type="caution">
    <text evidence="7">The sequence shown here is derived from an EMBL/GenBank/DDBJ whole genome shotgun (WGS) entry which is preliminary data.</text>
</comment>
<feature type="transmembrane region" description="Helical" evidence="4">
    <location>
        <begin position="273"/>
        <end position="292"/>
    </location>
</feature>
<accession>A0A7W7P491</accession>
<dbReference type="Proteomes" id="UP000566995">
    <property type="component" value="Unassembled WGS sequence"/>
</dbReference>
<name>A0A7W7P491_PSENT</name>
<dbReference type="NCBIfam" id="TIGR00254">
    <property type="entry name" value="GGDEF"/>
    <property type="match status" value="1"/>
</dbReference>
<evidence type="ECO:0000256" key="3">
    <source>
        <dbReference type="SAM" id="MobiDB-lite"/>
    </source>
</evidence>
<feature type="compositionally biased region" description="Basic and acidic residues" evidence="3">
    <location>
        <begin position="615"/>
        <end position="631"/>
    </location>
</feature>
<feature type="transmembrane region" description="Helical" evidence="4">
    <location>
        <begin position="326"/>
        <end position="347"/>
    </location>
</feature>
<feature type="domain" description="GGDEF" evidence="6">
    <location>
        <begin position="471"/>
        <end position="604"/>
    </location>
</feature>